<keyword evidence="5" id="KW-1185">Reference proteome</keyword>
<sequence>MTTTSPAEPSVLAADAPREDRVHELFRDWALRTPDAPAVIDGEHCSTYAELDLLADETARVLADRVRPGDLVGVCLDRSVELVAVALAVARLGAVYLPFGPDAGEQRIRTAARSLRLRCIVAAPEHLPVEHRSAQRLRLPLPGTSVVASVHAPAADAFATPVGTYYAVLTSGSTGEPKAVAVGKASLGSLVHWYRELTDLGPDDRHSFLMNVAFDAHLMEMWATLTAGAALSVSPREVRWDTGTLTDWWRDAGVTVGFLPTPLAEPVLDRPWPAGLVLRHLGIGGDRLRRRPGPDVTARVYNAYGPAEATVVTTAYPLAPAEADSGGDPAIGLPLPGATVLVTDGTGRPVPRGLPGELRIGGHCLALGYFDPELTGRRFVTAPDTGRVYRTGDQVVMRPDGVLDFLGRLDGQVKVGGVRTELAEVERVLERRPGVRRAVVAVHRDADDAVLVAFLETTAGAEPPTPSELRGHVRAWLPEQSCPVAFHPVDRFPLNPNGKIDRDALLARYGARSAQRPAEVSEDRTPIEGDVLRLCRDILGDSGVGLHDNFVESGGNSLGGARLIAALEQRYEVRLRAHELLRQPDLRGIATLVASRSATR</sequence>
<protein>
    <submittedName>
        <fullName evidence="4">Non-ribosomal peptide synthetase</fullName>
    </submittedName>
</protein>
<dbReference type="RefSeq" id="WP_152171815.1">
    <property type="nucleotide sequence ID" value="NZ_CP045096.1"/>
</dbReference>
<dbReference type="PROSITE" id="PS00012">
    <property type="entry name" value="PHOSPHOPANTETHEINE"/>
    <property type="match status" value="1"/>
</dbReference>
<gene>
    <name evidence="4" type="ORF">F9278_34600</name>
</gene>
<evidence type="ECO:0000313" key="4">
    <source>
        <dbReference type="EMBL" id="QFR00460.1"/>
    </source>
</evidence>
<dbReference type="InterPro" id="IPR045851">
    <property type="entry name" value="AMP-bd_C_sf"/>
</dbReference>
<dbReference type="PROSITE" id="PS50075">
    <property type="entry name" value="CARRIER"/>
    <property type="match status" value="1"/>
</dbReference>
<dbReference type="InterPro" id="IPR042099">
    <property type="entry name" value="ANL_N_sf"/>
</dbReference>
<dbReference type="Pfam" id="PF13193">
    <property type="entry name" value="AMP-binding_C"/>
    <property type="match status" value="1"/>
</dbReference>
<dbReference type="EMBL" id="CP045096">
    <property type="protein sequence ID" value="QFR00460.1"/>
    <property type="molecule type" value="Genomic_DNA"/>
</dbReference>
<dbReference type="AlphaFoldDB" id="A0A5P8KD49"/>
<dbReference type="GO" id="GO:0043041">
    <property type="term" value="P:amino acid activation for nonribosomal peptide biosynthetic process"/>
    <property type="evidence" value="ECO:0007669"/>
    <property type="project" value="TreeGrafter"/>
</dbReference>
<keyword evidence="2" id="KW-0597">Phosphoprotein</keyword>
<reference evidence="4 5" key="1">
    <citation type="submission" date="2019-10" db="EMBL/GenBank/DDBJ databases">
        <title>Streptomyces sp. strain GY16 isolated from leaves of Broussonetia papyrifera.</title>
        <authorList>
            <person name="Mo P."/>
        </authorList>
    </citation>
    <scope>NUCLEOTIDE SEQUENCE [LARGE SCALE GENOMIC DNA]</scope>
    <source>
        <strain evidence="4 5">GY16</strain>
    </source>
</reference>
<dbReference type="InterPro" id="IPR025110">
    <property type="entry name" value="AMP-bd_C"/>
</dbReference>
<evidence type="ECO:0000259" key="3">
    <source>
        <dbReference type="PROSITE" id="PS50075"/>
    </source>
</evidence>
<dbReference type="SUPFAM" id="SSF56801">
    <property type="entry name" value="Acetyl-CoA synthetase-like"/>
    <property type="match status" value="1"/>
</dbReference>
<dbReference type="GO" id="GO:0044550">
    <property type="term" value="P:secondary metabolite biosynthetic process"/>
    <property type="evidence" value="ECO:0007669"/>
    <property type="project" value="TreeGrafter"/>
</dbReference>
<dbReference type="InterPro" id="IPR009081">
    <property type="entry name" value="PP-bd_ACP"/>
</dbReference>
<feature type="domain" description="Carrier" evidence="3">
    <location>
        <begin position="522"/>
        <end position="597"/>
    </location>
</feature>
<keyword evidence="1" id="KW-0596">Phosphopantetheine</keyword>
<organism evidence="4 5">
    <name type="scientific">Streptomyces phaeolivaceus</name>
    <dbReference type="NCBI Taxonomy" id="2653200"/>
    <lineage>
        <taxon>Bacteria</taxon>
        <taxon>Bacillati</taxon>
        <taxon>Actinomycetota</taxon>
        <taxon>Actinomycetes</taxon>
        <taxon>Kitasatosporales</taxon>
        <taxon>Streptomycetaceae</taxon>
        <taxon>Streptomyces</taxon>
    </lineage>
</organism>
<proteinExistence type="predicted"/>
<dbReference type="InterPro" id="IPR036736">
    <property type="entry name" value="ACP-like_sf"/>
</dbReference>
<evidence type="ECO:0000313" key="5">
    <source>
        <dbReference type="Proteomes" id="UP000327294"/>
    </source>
</evidence>
<accession>A0A5P8KD49</accession>
<dbReference type="Gene3D" id="3.40.50.12780">
    <property type="entry name" value="N-terminal domain of ligase-like"/>
    <property type="match status" value="1"/>
</dbReference>
<dbReference type="SUPFAM" id="SSF47336">
    <property type="entry name" value="ACP-like"/>
    <property type="match status" value="1"/>
</dbReference>
<evidence type="ECO:0000256" key="2">
    <source>
        <dbReference type="ARBA" id="ARBA00022553"/>
    </source>
</evidence>
<dbReference type="PANTHER" id="PTHR45527:SF1">
    <property type="entry name" value="FATTY ACID SYNTHASE"/>
    <property type="match status" value="1"/>
</dbReference>
<dbReference type="Pfam" id="PF00550">
    <property type="entry name" value="PP-binding"/>
    <property type="match status" value="1"/>
</dbReference>
<dbReference type="InterPro" id="IPR000873">
    <property type="entry name" value="AMP-dep_synth/lig_dom"/>
</dbReference>
<dbReference type="Proteomes" id="UP000327294">
    <property type="component" value="Chromosome"/>
</dbReference>
<dbReference type="PANTHER" id="PTHR45527">
    <property type="entry name" value="NONRIBOSOMAL PEPTIDE SYNTHETASE"/>
    <property type="match status" value="1"/>
</dbReference>
<dbReference type="GO" id="GO:0031177">
    <property type="term" value="F:phosphopantetheine binding"/>
    <property type="evidence" value="ECO:0007669"/>
    <property type="project" value="TreeGrafter"/>
</dbReference>
<name>A0A5P8KD49_9ACTN</name>
<dbReference type="KEGG" id="sphv:F9278_34600"/>
<evidence type="ECO:0000256" key="1">
    <source>
        <dbReference type="ARBA" id="ARBA00022450"/>
    </source>
</evidence>
<dbReference type="CDD" id="cd05930">
    <property type="entry name" value="A_NRPS"/>
    <property type="match status" value="1"/>
</dbReference>
<dbReference type="InterPro" id="IPR006162">
    <property type="entry name" value="Ppantetheine_attach_site"/>
</dbReference>
<dbReference type="Gene3D" id="3.30.300.30">
    <property type="match status" value="1"/>
</dbReference>
<dbReference type="GO" id="GO:0005737">
    <property type="term" value="C:cytoplasm"/>
    <property type="evidence" value="ECO:0007669"/>
    <property type="project" value="TreeGrafter"/>
</dbReference>
<dbReference type="Gene3D" id="1.10.1200.10">
    <property type="entry name" value="ACP-like"/>
    <property type="match status" value="1"/>
</dbReference>
<dbReference type="Pfam" id="PF00501">
    <property type="entry name" value="AMP-binding"/>
    <property type="match status" value="1"/>
</dbReference>